<feature type="compositionally biased region" description="Basic residues" evidence="2">
    <location>
        <begin position="129"/>
        <end position="143"/>
    </location>
</feature>
<dbReference type="PANTHER" id="PTHR34409">
    <property type="entry name" value="SET DOMAIN-CONTAINING PROTEIN"/>
    <property type="match status" value="1"/>
</dbReference>
<name>A0AAD7AI40_9AGAR</name>
<feature type="compositionally biased region" description="Basic residues" evidence="2">
    <location>
        <begin position="398"/>
        <end position="410"/>
    </location>
</feature>
<feature type="compositionally biased region" description="Basic and acidic residues" evidence="2">
    <location>
        <begin position="62"/>
        <end position="77"/>
    </location>
</feature>
<dbReference type="InterPro" id="IPR049203">
    <property type="entry name" value="DUF6818"/>
</dbReference>
<feature type="region of interest" description="Disordered" evidence="2">
    <location>
        <begin position="439"/>
        <end position="506"/>
    </location>
</feature>
<dbReference type="Proteomes" id="UP001218218">
    <property type="component" value="Unassembled WGS sequence"/>
</dbReference>
<feature type="region of interest" description="Disordered" evidence="2">
    <location>
        <begin position="252"/>
        <end position="281"/>
    </location>
</feature>
<feature type="domain" description="DUF6818" evidence="3">
    <location>
        <begin position="188"/>
        <end position="269"/>
    </location>
</feature>
<reference evidence="4" key="1">
    <citation type="submission" date="2023-03" db="EMBL/GenBank/DDBJ databases">
        <title>Massive genome expansion in bonnet fungi (Mycena s.s.) driven by repeated elements and novel gene families across ecological guilds.</title>
        <authorList>
            <consortium name="Lawrence Berkeley National Laboratory"/>
            <person name="Harder C.B."/>
            <person name="Miyauchi S."/>
            <person name="Viragh M."/>
            <person name="Kuo A."/>
            <person name="Thoen E."/>
            <person name="Andreopoulos B."/>
            <person name="Lu D."/>
            <person name="Skrede I."/>
            <person name="Drula E."/>
            <person name="Henrissat B."/>
            <person name="Morin E."/>
            <person name="Kohler A."/>
            <person name="Barry K."/>
            <person name="LaButti K."/>
            <person name="Morin E."/>
            <person name="Salamov A."/>
            <person name="Lipzen A."/>
            <person name="Mereny Z."/>
            <person name="Hegedus B."/>
            <person name="Baldrian P."/>
            <person name="Stursova M."/>
            <person name="Weitz H."/>
            <person name="Taylor A."/>
            <person name="Grigoriev I.V."/>
            <person name="Nagy L.G."/>
            <person name="Martin F."/>
            <person name="Kauserud H."/>
        </authorList>
    </citation>
    <scope>NUCLEOTIDE SEQUENCE</scope>
    <source>
        <strain evidence="4">CBHHK002</strain>
    </source>
</reference>
<sequence length="539" mass="60048">MAHPGDLPPPRSSVSNILNTPTLRQDPRNGPPAHWHGHPYTAAAAPFQTPVANTSYAAQGYRGHDGRGPDGPVHPEEQYQFSLRPIVNSTQQIDPALLRDDCEHGPFVHPKHRVEHEHRPRSKRDVRPKASHKPKKGKGKGKARAISSDSESDADDARGKTRTGRSGVQNYNKVDKDMLFATVEEILPTGEKGWKLVERVYNAKAMSVGRPDRAALSLKNKYQSYTKQKKPTGEGECPPEVKRAHEIEDLINTKAGTRDLDDDSELENADDDDTNDSDIPKVIEPVRSAVARRAPSPPLRRSRTSAADAVSKIVHSLDPSTLRVRDEARAHHSFERAQLMTLSAQVDALRSQLSAVQQENNDLKRERDRTDMERTWAARFDEVVRGRSYDRSYGRSRSPSHHRRRGRGRGRTTFAECDGLQRVGGKVRIEHQFPDGGAATLWETDASSDATDFDHRPKKKQRKRSPTPYRGHTPTPSPPHPRPLSRRRTPTPGPSRLPFTSNTTSDTLVSGNAVELVVTPRRGGAPLAFIISPTTQQRD</sequence>
<protein>
    <recommendedName>
        <fullName evidence="3">DUF6818 domain-containing protein</fullName>
    </recommendedName>
</protein>
<dbReference type="Pfam" id="PF20681">
    <property type="entry name" value="DUF6818"/>
    <property type="match status" value="1"/>
</dbReference>
<evidence type="ECO:0000256" key="2">
    <source>
        <dbReference type="SAM" id="MobiDB-lite"/>
    </source>
</evidence>
<proteinExistence type="predicted"/>
<comment type="caution">
    <text evidence="4">The sequence shown here is derived from an EMBL/GenBank/DDBJ whole genome shotgun (WGS) entry which is preliminary data.</text>
</comment>
<keyword evidence="1" id="KW-0175">Coiled coil</keyword>
<feature type="coiled-coil region" evidence="1">
    <location>
        <begin position="339"/>
        <end position="373"/>
    </location>
</feature>
<feature type="region of interest" description="Disordered" evidence="2">
    <location>
        <begin position="1"/>
        <end position="169"/>
    </location>
</feature>
<dbReference type="AlphaFoldDB" id="A0AAD7AI40"/>
<dbReference type="EMBL" id="JARIHO010000006">
    <property type="protein sequence ID" value="KAJ7359432.1"/>
    <property type="molecule type" value="Genomic_DNA"/>
</dbReference>
<feature type="compositionally biased region" description="Pro residues" evidence="2">
    <location>
        <begin position="1"/>
        <end position="11"/>
    </location>
</feature>
<evidence type="ECO:0000313" key="4">
    <source>
        <dbReference type="EMBL" id="KAJ7359432.1"/>
    </source>
</evidence>
<evidence type="ECO:0000259" key="3">
    <source>
        <dbReference type="Pfam" id="PF20681"/>
    </source>
</evidence>
<organism evidence="4 5">
    <name type="scientific">Mycena albidolilacea</name>
    <dbReference type="NCBI Taxonomy" id="1033008"/>
    <lineage>
        <taxon>Eukaryota</taxon>
        <taxon>Fungi</taxon>
        <taxon>Dikarya</taxon>
        <taxon>Basidiomycota</taxon>
        <taxon>Agaricomycotina</taxon>
        <taxon>Agaricomycetes</taxon>
        <taxon>Agaricomycetidae</taxon>
        <taxon>Agaricales</taxon>
        <taxon>Marasmiineae</taxon>
        <taxon>Mycenaceae</taxon>
        <taxon>Mycena</taxon>
    </lineage>
</organism>
<gene>
    <name evidence="4" type="ORF">DFH08DRAFT_801238</name>
</gene>
<feature type="compositionally biased region" description="Basic and acidic residues" evidence="2">
    <location>
        <begin position="114"/>
        <end position="128"/>
    </location>
</feature>
<feature type="compositionally biased region" description="Acidic residues" evidence="2">
    <location>
        <begin position="260"/>
        <end position="276"/>
    </location>
</feature>
<evidence type="ECO:0000256" key="1">
    <source>
        <dbReference type="SAM" id="Coils"/>
    </source>
</evidence>
<accession>A0AAD7AI40</accession>
<feature type="compositionally biased region" description="Polar residues" evidence="2">
    <location>
        <begin position="12"/>
        <end position="23"/>
    </location>
</feature>
<feature type="compositionally biased region" description="Basic residues" evidence="2">
    <location>
        <begin position="456"/>
        <end position="465"/>
    </location>
</feature>
<dbReference type="PANTHER" id="PTHR34409:SF1">
    <property type="entry name" value="MYB-LIKE DOMAIN-CONTAINING PROTEIN"/>
    <property type="match status" value="1"/>
</dbReference>
<keyword evidence="5" id="KW-1185">Reference proteome</keyword>
<feature type="compositionally biased region" description="Basic and acidic residues" evidence="2">
    <location>
        <begin position="97"/>
        <end position="106"/>
    </location>
</feature>
<feature type="region of interest" description="Disordered" evidence="2">
    <location>
        <begin position="388"/>
        <end position="417"/>
    </location>
</feature>
<evidence type="ECO:0000313" key="5">
    <source>
        <dbReference type="Proteomes" id="UP001218218"/>
    </source>
</evidence>